<gene>
    <name evidence="1" type="primary">RvY_00744-1</name>
    <name evidence="1" type="synonym">RvY_00744.1</name>
    <name evidence="1" type="ORF">RvY_00744</name>
</gene>
<comment type="caution">
    <text evidence="1">The sequence shown here is derived from an EMBL/GenBank/DDBJ whole genome shotgun (WGS) entry which is preliminary data.</text>
</comment>
<keyword evidence="2" id="KW-1185">Reference proteome</keyword>
<evidence type="ECO:0000313" key="2">
    <source>
        <dbReference type="Proteomes" id="UP000186922"/>
    </source>
</evidence>
<dbReference type="Proteomes" id="UP000186922">
    <property type="component" value="Unassembled WGS sequence"/>
</dbReference>
<evidence type="ECO:0000313" key="1">
    <source>
        <dbReference type="EMBL" id="GAU87967.1"/>
    </source>
</evidence>
<proteinExistence type="predicted"/>
<name>A0A1D1UL17_RAMVA</name>
<reference evidence="1 2" key="1">
    <citation type="journal article" date="2016" name="Nat. Commun.">
        <title>Extremotolerant tardigrade genome and improved radiotolerance of human cultured cells by tardigrade-unique protein.</title>
        <authorList>
            <person name="Hashimoto T."/>
            <person name="Horikawa D.D."/>
            <person name="Saito Y."/>
            <person name="Kuwahara H."/>
            <person name="Kozuka-Hata H."/>
            <person name="Shin-I T."/>
            <person name="Minakuchi Y."/>
            <person name="Ohishi K."/>
            <person name="Motoyama A."/>
            <person name="Aizu T."/>
            <person name="Enomoto A."/>
            <person name="Kondo K."/>
            <person name="Tanaka S."/>
            <person name="Hara Y."/>
            <person name="Koshikawa S."/>
            <person name="Sagara H."/>
            <person name="Miura T."/>
            <person name="Yokobori S."/>
            <person name="Miyagawa K."/>
            <person name="Suzuki Y."/>
            <person name="Kubo T."/>
            <person name="Oyama M."/>
            <person name="Kohara Y."/>
            <person name="Fujiyama A."/>
            <person name="Arakawa K."/>
            <person name="Katayama T."/>
            <person name="Toyoda A."/>
            <person name="Kunieda T."/>
        </authorList>
    </citation>
    <scope>NUCLEOTIDE SEQUENCE [LARGE SCALE GENOMIC DNA]</scope>
    <source>
        <strain evidence="1 2">YOKOZUNA-1</strain>
    </source>
</reference>
<sequence length="89" mass="9995">MNHSHSGGKTQGGWKHRFQDEEGLVGGQYSIPRKYHASTFVTSNLHFWPSSFFPSGSSSILGWKEPYDMVTPATRLGLKTALEFHKTII</sequence>
<organism evidence="1 2">
    <name type="scientific">Ramazzottius varieornatus</name>
    <name type="common">Water bear</name>
    <name type="synonym">Tardigrade</name>
    <dbReference type="NCBI Taxonomy" id="947166"/>
    <lineage>
        <taxon>Eukaryota</taxon>
        <taxon>Metazoa</taxon>
        <taxon>Ecdysozoa</taxon>
        <taxon>Tardigrada</taxon>
        <taxon>Eutardigrada</taxon>
        <taxon>Parachela</taxon>
        <taxon>Hypsibioidea</taxon>
        <taxon>Ramazzottiidae</taxon>
        <taxon>Ramazzottius</taxon>
    </lineage>
</organism>
<accession>A0A1D1UL17</accession>
<dbReference type="AlphaFoldDB" id="A0A1D1UL17"/>
<protein>
    <submittedName>
        <fullName evidence="1">Uncharacterized protein</fullName>
    </submittedName>
</protein>
<dbReference type="EMBL" id="BDGG01000001">
    <property type="protein sequence ID" value="GAU87967.1"/>
    <property type="molecule type" value="Genomic_DNA"/>
</dbReference>